<feature type="compositionally biased region" description="Low complexity" evidence="1">
    <location>
        <begin position="123"/>
        <end position="141"/>
    </location>
</feature>
<feature type="compositionally biased region" description="Low complexity" evidence="1">
    <location>
        <begin position="393"/>
        <end position="410"/>
    </location>
</feature>
<feature type="compositionally biased region" description="Low complexity" evidence="1">
    <location>
        <begin position="550"/>
        <end position="581"/>
    </location>
</feature>
<feature type="region of interest" description="Disordered" evidence="1">
    <location>
        <begin position="899"/>
        <end position="918"/>
    </location>
</feature>
<evidence type="ECO:0000256" key="1">
    <source>
        <dbReference type="SAM" id="MobiDB-lite"/>
    </source>
</evidence>
<dbReference type="GeneID" id="108039842"/>
<evidence type="ECO:0000313" key="2">
    <source>
        <dbReference type="EnsemblMetazoa" id="XP_044317059.1"/>
    </source>
</evidence>
<feature type="region of interest" description="Disordered" evidence="1">
    <location>
        <begin position="116"/>
        <end position="168"/>
    </location>
</feature>
<name>A0ABM5JE10_DRORH</name>
<evidence type="ECO:0000313" key="3">
    <source>
        <dbReference type="Proteomes" id="UP001652680"/>
    </source>
</evidence>
<feature type="region of interest" description="Disordered" evidence="1">
    <location>
        <begin position="782"/>
        <end position="864"/>
    </location>
</feature>
<feature type="compositionally biased region" description="Basic and acidic residues" evidence="1">
    <location>
        <begin position="330"/>
        <end position="340"/>
    </location>
</feature>
<accession>A0ABM5JE10</accession>
<feature type="compositionally biased region" description="Polar residues" evidence="1">
    <location>
        <begin position="787"/>
        <end position="803"/>
    </location>
</feature>
<feature type="region of interest" description="Disordered" evidence="1">
    <location>
        <begin position="928"/>
        <end position="1036"/>
    </location>
</feature>
<feature type="compositionally biased region" description="Polar residues" evidence="1">
    <location>
        <begin position="961"/>
        <end position="972"/>
    </location>
</feature>
<feature type="compositionally biased region" description="Low complexity" evidence="1">
    <location>
        <begin position="596"/>
        <end position="606"/>
    </location>
</feature>
<feature type="region of interest" description="Disordered" evidence="1">
    <location>
        <begin position="461"/>
        <end position="730"/>
    </location>
</feature>
<feature type="compositionally biased region" description="Basic and acidic residues" evidence="1">
    <location>
        <begin position="719"/>
        <end position="730"/>
    </location>
</feature>
<reference evidence="2" key="2">
    <citation type="submission" date="2025-05" db="UniProtKB">
        <authorList>
            <consortium name="EnsemblMetazoa"/>
        </authorList>
    </citation>
    <scope>IDENTIFICATION</scope>
</reference>
<feature type="compositionally biased region" description="Low complexity" evidence="1">
    <location>
        <begin position="461"/>
        <end position="497"/>
    </location>
</feature>
<reference evidence="3" key="1">
    <citation type="journal article" date="2021" name="Elife">
        <title>Highly contiguous assemblies of 101 drosophilid genomes.</title>
        <authorList>
            <person name="Kim B.Y."/>
            <person name="Wang J.R."/>
            <person name="Miller D.E."/>
            <person name="Barmina O."/>
            <person name="Delaney E."/>
            <person name="Thompson A."/>
            <person name="Comeault A.A."/>
            <person name="Peede D."/>
            <person name="D'Agostino E.R."/>
            <person name="Pelaez J."/>
            <person name="Aguilar J.M."/>
            <person name="Haji D."/>
            <person name="Matsunaga T."/>
            <person name="Armstrong E.E."/>
            <person name="Zych M."/>
            <person name="Ogawa Y."/>
            <person name="Stamenkovic-Radak M."/>
            <person name="Jelic M."/>
            <person name="Veselinovic M.S."/>
            <person name="Tanaskovic M."/>
            <person name="Eric P."/>
            <person name="Gao J.J."/>
            <person name="Katoh T.K."/>
            <person name="Toda M.J."/>
            <person name="Watabe H."/>
            <person name="Watada M."/>
            <person name="Davis J.S."/>
            <person name="Moyle L.C."/>
            <person name="Manoli G."/>
            <person name="Bertolini E."/>
            <person name="Kostal V."/>
            <person name="Hawley R.S."/>
            <person name="Takahashi A."/>
            <person name="Jones C.D."/>
            <person name="Price D.K."/>
            <person name="Whiteman N."/>
            <person name="Kopp A."/>
            <person name="Matute D.R."/>
            <person name="Petrov D.A."/>
        </authorList>
    </citation>
    <scope>NUCLEOTIDE SEQUENCE [LARGE SCALE GENOMIC DNA]</scope>
</reference>
<dbReference type="EnsemblMetazoa" id="XM_044461124.1">
    <property type="protein sequence ID" value="XP_044317059.1"/>
    <property type="gene ID" value="LOC108039842"/>
</dbReference>
<sequence>MKPDQLNRLIKVNRRMQPWFLRNTSELYESAIRTYYERGYSSHNQFPRLRTENVGPLRRIKKAEPEPSPADVYPRSHILQADQAASSSSGQLLHTMMQASRRRSMSFSAARPYATYGQSTAPRSSASSSCSSGRSSVGSSRTEILGGRAKRKRKSGRGGSRAETLKGNEEQLVDMGMLFGGRSMSLPPLPSAPGLGCGAMMRTMPPSRQHHMAAMAKNSLAQPIRIPRGDGDHLMPVDAALKRRISVLGGQLEEGRGRARAELGHLMVTGNGSSIDGGRFPSEMRFRFQTLGDRIKQFEYIQFADGPVASYAFNRSHRGPSGGGSGSTRTRLESLPRDADVGLQPRHLSFNNVLHANYRQRSRSLEHANQLLEAIAPRPVTPVCPLGNGGSARGSSLDSSSRTSFQPSSSTATETNAENCGKSSEENLGYSKSSKETSVESFGTAWQGTPARDWYKYQGSSSTLGTTTTEATTVRNSNTYKGNRGSSSGPVSGSIPGAKPRSVKGCTAGETLGSSAVNSAPFRATSRASSKGTKKAASEAASGGFAGPISGSYSGSYSGSHSGSYSGSYSGSHSGSLSGSYAGQEEPSRATLAPVRRQQLQQRSLQTAPKVDDPTGGVKEHVKEKINEKVKEKVKERAKERGDEKVKEKVKERVKERVKGKVMDKVTKRKPLDKPMYKPMDKPRVTKVTNNQVSRSSRRAFLQTPEDPDLPAGNPPKTSHQDQKTGRKLKEAANLKGANQLLVASASQVSAYKRAFRTQQQMLKAEILHQQAQHLQQFRKNIPAEMPSSSKETTRLQSHRGSITTTTTNRSTNQRNAATSGGKAPPLKSGVSKTGTRTLAASTAKPKTNGSELRKKGPTGLPANAAAASVTATVTAPVTASITAPATAPLTTTLTAASKRTAQPTLQKGTKTTKKGSVAGVASAGGRVGGGGGAGWKAGPKAAQAAAKTETKTRRTVPTLAAQQQHSRNGNSLLGFRRENKTLSRAAAALLQRRDADEPLPQLQSQSPSASLSASQSQSAQQRRQFHLNPPWRPSY</sequence>
<feature type="compositionally biased region" description="Low complexity" evidence="1">
    <location>
        <begin position="999"/>
        <end position="1022"/>
    </location>
</feature>
<feature type="compositionally biased region" description="Low complexity" evidence="1">
    <location>
        <begin position="937"/>
        <end position="948"/>
    </location>
</feature>
<feature type="region of interest" description="Disordered" evidence="1">
    <location>
        <begin position="314"/>
        <end position="340"/>
    </location>
</feature>
<organism evidence="2 3">
    <name type="scientific">Drosophila rhopaloa</name>
    <name type="common">Fruit fly</name>
    <dbReference type="NCBI Taxonomy" id="1041015"/>
    <lineage>
        <taxon>Eukaryota</taxon>
        <taxon>Metazoa</taxon>
        <taxon>Ecdysozoa</taxon>
        <taxon>Arthropoda</taxon>
        <taxon>Hexapoda</taxon>
        <taxon>Insecta</taxon>
        <taxon>Pterygota</taxon>
        <taxon>Neoptera</taxon>
        <taxon>Endopterygota</taxon>
        <taxon>Diptera</taxon>
        <taxon>Brachycera</taxon>
        <taxon>Muscomorpha</taxon>
        <taxon>Ephydroidea</taxon>
        <taxon>Drosophilidae</taxon>
        <taxon>Drosophila</taxon>
        <taxon>Sophophora</taxon>
    </lineage>
</organism>
<feature type="compositionally biased region" description="Basic and acidic residues" evidence="1">
    <location>
        <begin position="610"/>
        <end position="684"/>
    </location>
</feature>
<protein>
    <submittedName>
        <fullName evidence="2">Uncharacterized protein</fullName>
    </submittedName>
</protein>
<feature type="region of interest" description="Disordered" evidence="1">
    <location>
        <begin position="379"/>
        <end position="436"/>
    </location>
</feature>
<feature type="compositionally biased region" description="Polar residues" evidence="1">
    <location>
        <begin position="831"/>
        <end position="851"/>
    </location>
</feature>
<feature type="compositionally biased region" description="Low complexity" evidence="1">
    <location>
        <begin position="804"/>
        <end position="819"/>
    </location>
</feature>
<keyword evidence="3" id="KW-1185">Reference proteome</keyword>
<dbReference type="Proteomes" id="UP001652680">
    <property type="component" value="Unassembled WGS sequence"/>
</dbReference>
<dbReference type="RefSeq" id="XP_044317059.1">
    <property type="nucleotide sequence ID" value="XM_044461124.1"/>
</dbReference>
<proteinExistence type="predicted"/>
<feature type="compositionally biased region" description="Polar residues" evidence="1">
    <location>
        <begin position="411"/>
        <end position="422"/>
    </location>
</feature>